<dbReference type="RefSeq" id="XP_021542899.1">
    <property type="nucleotide sequence ID" value="XM_021687224.1"/>
</dbReference>
<dbReference type="Gene3D" id="3.40.50.720">
    <property type="entry name" value="NAD(P)-binding Rossmann-like Domain"/>
    <property type="match status" value="1"/>
</dbReference>
<name>A0A2Y9H0B1_NEOSC</name>
<dbReference type="PANTHER" id="PTHR43313">
    <property type="entry name" value="SHORT-CHAIN DEHYDROGENASE/REDUCTASE FAMILY 9C"/>
    <property type="match status" value="1"/>
</dbReference>
<evidence type="ECO:0000313" key="5">
    <source>
        <dbReference type="RefSeq" id="XP_021542899.1"/>
    </source>
</evidence>
<organism evidence="4 5">
    <name type="scientific">Neomonachus schauinslandi</name>
    <name type="common">Hawaiian monk seal</name>
    <name type="synonym">Monachus schauinslandi</name>
    <dbReference type="NCBI Taxonomy" id="29088"/>
    <lineage>
        <taxon>Eukaryota</taxon>
        <taxon>Metazoa</taxon>
        <taxon>Chordata</taxon>
        <taxon>Craniata</taxon>
        <taxon>Vertebrata</taxon>
        <taxon>Euteleostomi</taxon>
        <taxon>Mammalia</taxon>
        <taxon>Eutheria</taxon>
        <taxon>Laurasiatheria</taxon>
        <taxon>Carnivora</taxon>
        <taxon>Caniformia</taxon>
        <taxon>Pinnipedia</taxon>
        <taxon>Phocidae</taxon>
        <taxon>Monachinae</taxon>
        <taxon>Monachini</taxon>
        <taxon>Neomonachus</taxon>
    </lineage>
</organism>
<evidence type="ECO:0000256" key="2">
    <source>
        <dbReference type="SAM" id="MobiDB-lite"/>
    </source>
</evidence>
<feature type="signal peptide" evidence="3">
    <location>
        <begin position="1"/>
        <end position="17"/>
    </location>
</feature>
<dbReference type="STRING" id="29088.A0A2Y9H0B1"/>
<dbReference type="GeneID" id="110577792"/>
<feature type="region of interest" description="Disordered" evidence="2">
    <location>
        <begin position="16"/>
        <end position="61"/>
    </location>
</feature>
<dbReference type="Proteomes" id="UP000248481">
    <property type="component" value="Chromosome 5"/>
</dbReference>
<evidence type="ECO:0000313" key="4">
    <source>
        <dbReference type="Proteomes" id="UP000248481"/>
    </source>
</evidence>
<dbReference type="KEGG" id="nsu:110577792"/>
<reference evidence="5" key="1">
    <citation type="submission" date="2025-08" db="UniProtKB">
        <authorList>
            <consortium name="RefSeq"/>
        </authorList>
    </citation>
    <scope>IDENTIFICATION</scope>
    <source>
        <tissue evidence="5">Blood</tissue>
    </source>
</reference>
<gene>
    <name evidence="5" type="primary">LOC110577792</name>
</gene>
<evidence type="ECO:0000256" key="1">
    <source>
        <dbReference type="ARBA" id="ARBA00006484"/>
    </source>
</evidence>
<dbReference type="PANTHER" id="PTHR43313:SF11">
    <property type="entry name" value="RETINOL DEHYDROGENASE 16"/>
    <property type="match status" value="1"/>
</dbReference>
<dbReference type="AlphaFoldDB" id="A0A2Y9H0B1"/>
<protein>
    <submittedName>
        <fullName evidence="5">Retinol dehydrogenase 16-like</fullName>
    </submittedName>
</protein>
<feature type="compositionally biased region" description="Basic and acidic residues" evidence="2">
    <location>
        <begin position="31"/>
        <end position="53"/>
    </location>
</feature>
<accession>A0A2Y9H0B1</accession>
<sequence length="122" mass="13185">MWLYLAALAAGPARLEGAGHVSDGGGGPAAERPDVRQAGDGDPGRHQDREHLCSRPVGEGTCEGQRRELSYFGVKVAVIEPGYFNTDVTNPEKISRSTQEAWDRLSPEVKELYGEKFLASGE</sequence>
<proteinExistence type="inferred from homology"/>
<keyword evidence="4" id="KW-1185">Reference proteome</keyword>
<dbReference type="GO" id="GO:0016491">
    <property type="term" value="F:oxidoreductase activity"/>
    <property type="evidence" value="ECO:0007669"/>
    <property type="project" value="TreeGrafter"/>
</dbReference>
<dbReference type="GO" id="GO:0008202">
    <property type="term" value="P:steroid metabolic process"/>
    <property type="evidence" value="ECO:0007669"/>
    <property type="project" value="TreeGrafter"/>
</dbReference>
<keyword evidence="3" id="KW-0732">Signal</keyword>
<feature type="chain" id="PRO_5016030709" evidence="3">
    <location>
        <begin position="18"/>
        <end position="122"/>
    </location>
</feature>
<comment type="similarity">
    <text evidence="1">Belongs to the short-chain dehydrogenases/reductases (SDR) family.</text>
</comment>
<evidence type="ECO:0000256" key="3">
    <source>
        <dbReference type="SAM" id="SignalP"/>
    </source>
</evidence>
<dbReference type="InParanoid" id="A0A2Y9H0B1"/>